<dbReference type="GO" id="GO:0005829">
    <property type="term" value="C:cytosol"/>
    <property type="evidence" value="ECO:0007669"/>
    <property type="project" value="TreeGrafter"/>
</dbReference>
<evidence type="ECO:0000256" key="5">
    <source>
        <dbReference type="PIRSR" id="PIRSR000446-1"/>
    </source>
</evidence>
<keyword evidence="2 4" id="KW-0012">Acyltransferase</keyword>
<evidence type="ECO:0000256" key="4">
    <source>
        <dbReference type="PIRNR" id="PIRNR000446"/>
    </source>
</evidence>
<feature type="active site" evidence="5">
    <location>
        <position position="192"/>
    </location>
</feature>
<dbReference type="InterPro" id="IPR004410">
    <property type="entry name" value="Malonyl_CoA-ACP_transAc_FabD"/>
</dbReference>
<dbReference type="AlphaFoldDB" id="A0A6I0F9R8"/>
<comment type="similarity">
    <text evidence="4">Belongs to the fabD family.</text>
</comment>
<evidence type="ECO:0000313" key="7">
    <source>
        <dbReference type="EMBL" id="KAB3533486.1"/>
    </source>
</evidence>
<dbReference type="InterPro" id="IPR050858">
    <property type="entry name" value="Mal-CoA-ACP_Trans/PKS_FabD"/>
</dbReference>
<comment type="catalytic activity">
    <reaction evidence="3 4">
        <text>holo-[ACP] + malonyl-CoA = malonyl-[ACP] + CoA</text>
        <dbReference type="Rhea" id="RHEA:41792"/>
        <dbReference type="Rhea" id="RHEA-COMP:9623"/>
        <dbReference type="Rhea" id="RHEA-COMP:9685"/>
        <dbReference type="ChEBI" id="CHEBI:57287"/>
        <dbReference type="ChEBI" id="CHEBI:57384"/>
        <dbReference type="ChEBI" id="CHEBI:64479"/>
        <dbReference type="ChEBI" id="CHEBI:78449"/>
        <dbReference type="EC" id="2.3.1.39"/>
    </reaction>
</comment>
<dbReference type="EMBL" id="WBZC01000040">
    <property type="protein sequence ID" value="KAB3533486.1"/>
    <property type="molecule type" value="Genomic_DNA"/>
</dbReference>
<dbReference type="GO" id="GO:0004314">
    <property type="term" value="F:[acyl-carrier-protein] S-malonyltransferase activity"/>
    <property type="evidence" value="ECO:0007669"/>
    <property type="project" value="UniProtKB-EC"/>
</dbReference>
<evidence type="ECO:0000259" key="6">
    <source>
        <dbReference type="SMART" id="SM00827"/>
    </source>
</evidence>
<dbReference type="PANTHER" id="PTHR42681:SF1">
    <property type="entry name" value="MALONYL-COA-ACYL CARRIER PROTEIN TRANSACYLASE, MITOCHONDRIAL"/>
    <property type="match status" value="1"/>
</dbReference>
<dbReference type="InterPro" id="IPR001227">
    <property type="entry name" value="Ac_transferase_dom_sf"/>
</dbReference>
<dbReference type="InterPro" id="IPR016035">
    <property type="entry name" value="Acyl_Trfase/lysoPLipase"/>
</dbReference>
<dbReference type="Gene3D" id="3.30.70.250">
    <property type="entry name" value="Malonyl-CoA ACP transacylase, ACP-binding"/>
    <property type="match status" value="1"/>
</dbReference>
<dbReference type="SUPFAM" id="SSF52151">
    <property type="entry name" value="FabD/lysophospholipase-like"/>
    <property type="match status" value="1"/>
</dbReference>
<dbReference type="InterPro" id="IPR014043">
    <property type="entry name" value="Acyl_transferase_dom"/>
</dbReference>
<proteinExistence type="inferred from homology"/>
<dbReference type="OrthoDB" id="9805460at2"/>
<dbReference type="NCBIfam" id="TIGR00128">
    <property type="entry name" value="fabD"/>
    <property type="match status" value="1"/>
</dbReference>
<dbReference type="PIRSF" id="PIRSF000446">
    <property type="entry name" value="Mct"/>
    <property type="match status" value="1"/>
</dbReference>
<dbReference type="InterPro" id="IPR016036">
    <property type="entry name" value="Malonyl_transacylase_ACP-bd"/>
</dbReference>
<gene>
    <name evidence="7" type="primary">fabD</name>
    <name evidence="7" type="ORF">F8154_10820</name>
</gene>
<accession>A0A6I0F9R8</accession>
<dbReference type="PANTHER" id="PTHR42681">
    <property type="entry name" value="MALONYL-COA-ACYL CARRIER PROTEIN TRANSACYLASE, MITOCHONDRIAL"/>
    <property type="match status" value="1"/>
</dbReference>
<protein>
    <recommendedName>
        <fullName evidence="4">Malonyl CoA-acyl carrier protein transacylase</fullName>
        <ecNumber evidence="4">2.3.1.39</ecNumber>
    </recommendedName>
</protein>
<dbReference type="SUPFAM" id="SSF55048">
    <property type="entry name" value="Probable ACP-binding domain of malonyl-CoA ACP transacylase"/>
    <property type="match status" value="1"/>
</dbReference>
<organism evidence="7 8">
    <name type="scientific">Alkaliphilus pronyensis</name>
    <dbReference type="NCBI Taxonomy" id="1482732"/>
    <lineage>
        <taxon>Bacteria</taxon>
        <taxon>Bacillati</taxon>
        <taxon>Bacillota</taxon>
        <taxon>Clostridia</taxon>
        <taxon>Peptostreptococcales</taxon>
        <taxon>Natronincolaceae</taxon>
        <taxon>Alkaliphilus</taxon>
    </lineage>
</organism>
<dbReference type="RefSeq" id="WP_151861630.1">
    <property type="nucleotide sequence ID" value="NZ_WBZC01000040.1"/>
</dbReference>
<reference evidence="7 8" key="1">
    <citation type="submission" date="2019-10" db="EMBL/GenBank/DDBJ databases">
        <title>Alkaliphilus serpentinus sp. nov. and Alkaliphilus pronyensis sp. nov., two novel anaerobic alkaliphilic species isolated from the serpentinized-hosted hydrothermal field of the Prony Bay (New Caledonia).</title>
        <authorList>
            <person name="Postec A."/>
        </authorList>
    </citation>
    <scope>NUCLEOTIDE SEQUENCE [LARGE SCALE GENOMIC DNA]</scope>
    <source>
        <strain evidence="7 8">LacV</strain>
    </source>
</reference>
<evidence type="ECO:0000313" key="8">
    <source>
        <dbReference type="Proteomes" id="UP000432715"/>
    </source>
</evidence>
<dbReference type="SMART" id="SM00827">
    <property type="entry name" value="PKS_AT"/>
    <property type="match status" value="1"/>
</dbReference>
<evidence type="ECO:0000256" key="3">
    <source>
        <dbReference type="ARBA" id="ARBA00048462"/>
    </source>
</evidence>
<comment type="caution">
    <text evidence="7">The sequence shown here is derived from an EMBL/GenBank/DDBJ whole genome shotgun (WGS) entry which is preliminary data.</text>
</comment>
<evidence type="ECO:0000256" key="1">
    <source>
        <dbReference type="ARBA" id="ARBA00022679"/>
    </source>
</evidence>
<name>A0A6I0F9R8_9FIRM</name>
<feature type="active site" evidence="5">
    <location>
        <position position="87"/>
    </location>
</feature>
<keyword evidence="1 4" id="KW-0808">Transferase</keyword>
<dbReference type="EC" id="2.3.1.39" evidence="4"/>
<dbReference type="Gene3D" id="3.40.366.10">
    <property type="entry name" value="Malonyl-Coenzyme A Acyl Carrier Protein, domain 2"/>
    <property type="match status" value="1"/>
</dbReference>
<sequence>MLVYVFPGQGSQHLGMGKEIFDEFKQLTEIADSILGYSIKDLCINDPHKLLDKTNYTQPALYIVNALSYFKRIKDNNQMPSFLAGHSLGEYNALLAAGAMDFETGLRLVIKRGELMAQESDGGMAAIVGLSEEIVKELLSENKSLNIDIANYNTPSQLVIAGKKEDIYKAEVIFKQAGAFSYTALNVSGAFHSRYMLKSSRLFSEFLNGFTFSNIKIPVIANINARPYKQCDIKDNLVKQITHSVKWIDTIRFFMGKGDVNIIQIGPGNTLNRIVKAIMRDADPLVLTEEEYIKYVAN</sequence>
<evidence type="ECO:0000256" key="2">
    <source>
        <dbReference type="ARBA" id="ARBA00023315"/>
    </source>
</evidence>
<feature type="domain" description="Malonyl-CoA:ACP transacylase (MAT)" evidence="6">
    <location>
        <begin position="5"/>
        <end position="286"/>
    </location>
</feature>
<dbReference type="Proteomes" id="UP000432715">
    <property type="component" value="Unassembled WGS sequence"/>
</dbReference>
<keyword evidence="8" id="KW-1185">Reference proteome</keyword>
<dbReference type="Pfam" id="PF00698">
    <property type="entry name" value="Acyl_transf_1"/>
    <property type="match status" value="1"/>
</dbReference>
<dbReference type="GO" id="GO:0006633">
    <property type="term" value="P:fatty acid biosynthetic process"/>
    <property type="evidence" value="ECO:0007669"/>
    <property type="project" value="TreeGrafter"/>
</dbReference>
<dbReference type="InterPro" id="IPR024925">
    <property type="entry name" value="Malonyl_CoA-ACP_transAc"/>
</dbReference>